<dbReference type="GO" id="GO:0046872">
    <property type="term" value="F:metal ion binding"/>
    <property type="evidence" value="ECO:0007669"/>
    <property type="project" value="UniProtKB-KW"/>
</dbReference>
<dbReference type="CDD" id="cd02612">
    <property type="entry name" value="HAD_PGPPase"/>
    <property type="match status" value="1"/>
</dbReference>
<dbReference type="NCBIfam" id="TIGR01490">
    <property type="entry name" value="HAD-SF-IB-hyp1"/>
    <property type="match status" value="1"/>
</dbReference>
<dbReference type="InterPro" id="IPR006385">
    <property type="entry name" value="HAD_hydro_SerB1"/>
</dbReference>
<evidence type="ECO:0000313" key="4">
    <source>
        <dbReference type="EMBL" id="SIO94130.1"/>
    </source>
</evidence>
<dbReference type="SUPFAM" id="SSF56784">
    <property type="entry name" value="HAD-like"/>
    <property type="match status" value="1"/>
</dbReference>
<reference evidence="4 5" key="1">
    <citation type="submission" date="2016-12" db="EMBL/GenBank/DDBJ databases">
        <authorList>
            <person name="Song W.-J."/>
            <person name="Kurnit D.M."/>
        </authorList>
    </citation>
    <scope>NUCLEOTIDE SEQUENCE [LARGE SCALE GENOMIC DNA]</scope>
    <source>
        <strain evidence="4 5">CECT 9026</strain>
    </source>
</reference>
<evidence type="ECO:0000256" key="3">
    <source>
        <dbReference type="ARBA" id="ARBA00022842"/>
    </source>
</evidence>
<dbReference type="InterPro" id="IPR036412">
    <property type="entry name" value="HAD-like_sf"/>
</dbReference>
<protein>
    <submittedName>
        <fullName evidence="4">Haloacid dehalogenase-like hydrolase</fullName>
    </submittedName>
</protein>
<name>A0A1N6M426_9VIBR</name>
<accession>A0A1N6M426</accession>
<evidence type="ECO:0000256" key="2">
    <source>
        <dbReference type="ARBA" id="ARBA00022801"/>
    </source>
</evidence>
<dbReference type="Pfam" id="PF12710">
    <property type="entry name" value="HAD"/>
    <property type="match status" value="1"/>
</dbReference>
<keyword evidence="2 4" id="KW-0378">Hydrolase</keyword>
<dbReference type="GO" id="GO:0016787">
    <property type="term" value="F:hydrolase activity"/>
    <property type="evidence" value="ECO:0007669"/>
    <property type="project" value="UniProtKB-KW"/>
</dbReference>
<dbReference type="InterPro" id="IPR050582">
    <property type="entry name" value="HAD-like_SerB"/>
</dbReference>
<proteinExistence type="predicted"/>
<evidence type="ECO:0000256" key="1">
    <source>
        <dbReference type="ARBA" id="ARBA00022723"/>
    </source>
</evidence>
<organism evidence="4 5">
    <name type="scientific">Vibrio spartinae</name>
    <dbReference type="NCBI Taxonomy" id="1918945"/>
    <lineage>
        <taxon>Bacteria</taxon>
        <taxon>Pseudomonadati</taxon>
        <taxon>Pseudomonadota</taxon>
        <taxon>Gammaproteobacteria</taxon>
        <taxon>Vibrionales</taxon>
        <taxon>Vibrionaceae</taxon>
        <taxon>Vibrio</taxon>
    </lineage>
</organism>
<dbReference type="Gene3D" id="1.20.1440.100">
    <property type="entry name" value="SG protein - dephosphorylation function"/>
    <property type="match status" value="1"/>
</dbReference>
<dbReference type="EMBL" id="FSSB01000010">
    <property type="protein sequence ID" value="SIO94130.1"/>
    <property type="molecule type" value="Genomic_DNA"/>
</dbReference>
<dbReference type="Gene3D" id="3.40.50.1000">
    <property type="entry name" value="HAD superfamily/HAD-like"/>
    <property type="match status" value="1"/>
</dbReference>
<dbReference type="RefSeq" id="WP_074372665.1">
    <property type="nucleotide sequence ID" value="NZ_AP024907.1"/>
</dbReference>
<dbReference type="NCBIfam" id="TIGR01488">
    <property type="entry name" value="HAD-SF-IB"/>
    <property type="match status" value="1"/>
</dbReference>
<sequence length="234" mass="26178">MSNPLYVFDMDDTLIDGDSAMIWNAFLVEKGIVTDPDFLTRDREMMDLYAAGQMEMATYLNFTLTPLAHLPKTTVDALAEECVTTRILPRLFSEAQQLITELTEQHIPMLVISATVSFIVRPVAQKMGISDALGINLITKHQCYTSDIDGIPSYREGKVQRLDDWLASQPQPFSAVHFYTDSINDLPLCRHADYVYLINPAPALAQQAEGKPHWTIYHWGKTSPTTPDPSAVSA</sequence>
<dbReference type="AlphaFoldDB" id="A0A1N6M426"/>
<keyword evidence="3" id="KW-0460">Magnesium</keyword>
<dbReference type="Proteomes" id="UP000184774">
    <property type="component" value="Unassembled WGS sequence"/>
</dbReference>
<gene>
    <name evidence="4" type="ORF">VSP9026_01813</name>
</gene>
<dbReference type="PANTHER" id="PTHR43344:SF13">
    <property type="entry name" value="PHOSPHATASE RV3661-RELATED"/>
    <property type="match status" value="1"/>
</dbReference>
<dbReference type="PANTHER" id="PTHR43344">
    <property type="entry name" value="PHOSPHOSERINE PHOSPHATASE"/>
    <property type="match status" value="1"/>
</dbReference>
<dbReference type="InterPro" id="IPR023214">
    <property type="entry name" value="HAD_sf"/>
</dbReference>
<dbReference type="OrthoDB" id="9784466at2"/>
<evidence type="ECO:0000313" key="5">
    <source>
        <dbReference type="Proteomes" id="UP000184774"/>
    </source>
</evidence>
<keyword evidence="1" id="KW-0479">Metal-binding</keyword>